<dbReference type="InterPro" id="IPR029033">
    <property type="entry name" value="His_PPase_superfam"/>
</dbReference>
<reference evidence="1 2" key="1">
    <citation type="submission" date="2018-08" db="EMBL/GenBank/DDBJ databases">
        <title>Draft genome sequence of Psychrilyobacter sp. strain SD5 isolated from Black Sea water.</title>
        <authorList>
            <person name="Yadav S."/>
            <person name="Villanueva L."/>
            <person name="Damste J.S.S."/>
        </authorList>
    </citation>
    <scope>NUCLEOTIDE SEQUENCE [LARGE SCALE GENOMIC DNA]</scope>
    <source>
        <strain evidence="1 2">SD5</strain>
    </source>
</reference>
<sequence>MKYPKQGDEFKMNMYFVQHGIALAKEADPDRPLSPEGRREVECISAYLKKMGVTASRICHSGKTRAEETAQIFSDQIGDGSIYKLLGMEPKDSVKVFATLLESNDTMYVGHLPHMEKLISYLTTGNEDAGVVKFANGGVVCIGSDGENFYIEWYLKPAICNV</sequence>
<comment type="caution">
    <text evidence="1">The sequence shown here is derived from an EMBL/GenBank/DDBJ whole genome shotgun (WGS) entry which is preliminary data.</text>
</comment>
<evidence type="ECO:0000313" key="1">
    <source>
        <dbReference type="EMBL" id="REI42289.1"/>
    </source>
</evidence>
<protein>
    <submittedName>
        <fullName evidence="1">Phosphohistidine phosphatase SixA</fullName>
    </submittedName>
</protein>
<dbReference type="EMBL" id="QUAJ01000005">
    <property type="protein sequence ID" value="REI42289.1"/>
    <property type="molecule type" value="Genomic_DNA"/>
</dbReference>
<evidence type="ECO:0000313" key="2">
    <source>
        <dbReference type="Proteomes" id="UP000263486"/>
    </source>
</evidence>
<dbReference type="CDD" id="cd07067">
    <property type="entry name" value="HP_PGM_like"/>
    <property type="match status" value="1"/>
</dbReference>
<name>A0ABX9KKA5_9FUSO</name>
<dbReference type="Pfam" id="PF00300">
    <property type="entry name" value="His_Phos_1"/>
    <property type="match status" value="1"/>
</dbReference>
<proteinExistence type="predicted"/>
<keyword evidence="2" id="KW-1185">Reference proteome</keyword>
<gene>
    <name evidence="1" type="primary">sixA</name>
    <name evidence="1" type="ORF">DYH56_04515</name>
</gene>
<dbReference type="Proteomes" id="UP000263486">
    <property type="component" value="Unassembled WGS sequence"/>
</dbReference>
<dbReference type="InterPro" id="IPR013078">
    <property type="entry name" value="His_Pase_superF_clade-1"/>
</dbReference>
<dbReference type="NCBIfam" id="TIGR00249">
    <property type="entry name" value="sixA"/>
    <property type="match status" value="1"/>
</dbReference>
<accession>A0ABX9KKA5</accession>
<dbReference type="SUPFAM" id="SSF53254">
    <property type="entry name" value="Phosphoglycerate mutase-like"/>
    <property type="match status" value="1"/>
</dbReference>
<organism evidence="1 2">
    <name type="scientific">Psychrilyobacter piezotolerans</name>
    <dbReference type="NCBI Taxonomy" id="2293438"/>
    <lineage>
        <taxon>Bacteria</taxon>
        <taxon>Fusobacteriati</taxon>
        <taxon>Fusobacteriota</taxon>
        <taxon>Fusobacteriia</taxon>
        <taxon>Fusobacteriales</taxon>
        <taxon>Fusobacteriaceae</taxon>
        <taxon>Psychrilyobacter</taxon>
    </lineage>
</organism>
<dbReference type="InterPro" id="IPR004449">
    <property type="entry name" value="SixA"/>
</dbReference>
<dbReference type="Gene3D" id="3.40.50.1240">
    <property type="entry name" value="Phosphoglycerate mutase-like"/>
    <property type="match status" value="1"/>
</dbReference>